<feature type="compositionally biased region" description="Basic and acidic residues" evidence="1">
    <location>
        <begin position="156"/>
        <end position="193"/>
    </location>
</feature>
<feature type="compositionally biased region" description="Polar residues" evidence="1">
    <location>
        <begin position="513"/>
        <end position="525"/>
    </location>
</feature>
<evidence type="ECO:0000313" key="3">
    <source>
        <dbReference type="Proteomes" id="UP000799539"/>
    </source>
</evidence>
<proteinExistence type="predicted"/>
<feature type="compositionally biased region" description="Acidic residues" evidence="1">
    <location>
        <begin position="369"/>
        <end position="378"/>
    </location>
</feature>
<feature type="compositionally biased region" description="Acidic residues" evidence="1">
    <location>
        <begin position="528"/>
        <end position="537"/>
    </location>
</feature>
<feature type="compositionally biased region" description="Basic residues" evidence="1">
    <location>
        <begin position="384"/>
        <end position="394"/>
    </location>
</feature>
<dbReference type="OrthoDB" id="3648932at2759"/>
<gene>
    <name evidence="2" type="ORF">CERZMDRAFT_81010</name>
</gene>
<feature type="compositionally biased region" description="Polar residues" evidence="1">
    <location>
        <begin position="205"/>
        <end position="214"/>
    </location>
</feature>
<feature type="region of interest" description="Disordered" evidence="1">
    <location>
        <begin position="133"/>
        <end position="446"/>
    </location>
</feature>
<reference evidence="2" key="1">
    <citation type="journal article" date="2020" name="Stud. Mycol.">
        <title>101 Dothideomycetes genomes: a test case for predicting lifestyles and emergence of pathogens.</title>
        <authorList>
            <person name="Haridas S."/>
            <person name="Albert R."/>
            <person name="Binder M."/>
            <person name="Bloem J."/>
            <person name="Labutti K."/>
            <person name="Salamov A."/>
            <person name="Andreopoulos B."/>
            <person name="Baker S."/>
            <person name="Barry K."/>
            <person name="Bills G."/>
            <person name="Bluhm B."/>
            <person name="Cannon C."/>
            <person name="Castanera R."/>
            <person name="Culley D."/>
            <person name="Daum C."/>
            <person name="Ezra D."/>
            <person name="Gonzalez J."/>
            <person name="Henrissat B."/>
            <person name="Kuo A."/>
            <person name="Liang C."/>
            <person name="Lipzen A."/>
            <person name="Lutzoni F."/>
            <person name="Magnuson J."/>
            <person name="Mondo S."/>
            <person name="Nolan M."/>
            <person name="Ohm R."/>
            <person name="Pangilinan J."/>
            <person name="Park H.-J."/>
            <person name="Ramirez L."/>
            <person name="Alfaro M."/>
            <person name="Sun H."/>
            <person name="Tritt A."/>
            <person name="Yoshinaga Y."/>
            <person name="Zwiers L.-H."/>
            <person name="Turgeon B."/>
            <person name="Goodwin S."/>
            <person name="Spatafora J."/>
            <person name="Crous P."/>
            <person name="Grigoriev I."/>
        </authorList>
    </citation>
    <scope>NUCLEOTIDE SEQUENCE</scope>
    <source>
        <strain evidence="2">SCOH1-5</strain>
    </source>
</reference>
<keyword evidence="3" id="KW-1185">Reference proteome</keyword>
<feature type="compositionally biased region" description="Basic and acidic residues" evidence="1">
    <location>
        <begin position="253"/>
        <end position="266"/>
    </location>
</feature>
<accession>A0A6A6FUC4</accession>
<dbReference type="EMBL" id="ML992663">
    <property type="protein sequence ID" value="KAF2217027.1"/>
    <property type="molecule type" value="Genomic_DNA"/>
</dbReference>
<sequence>MAPEHTGSEEQLRVILLLFTQWKFEKNKKLAHQIFRLIYPDWQGNQTALWSEFHGRSDEGANPLWYDIDRPNKERQEPFTTEEIKTNYELFEKIKSSVDENTKKMLDLLENWGSPHYLDGDCWRQATADRFRREREAREQGTDSGVGVQAGPSKLHAGEKELDMDGEKEKDVQEQRKGDEREKDQSMELDAKTTRRNRKPKESVKPSSLASAEWQQRLIERRDREEAVEDMKAKLQEMQTGRSLRSAGMKVKMLKDDIAKDSTKEAGEEEASDDNGDGERFVQPAKATKPTRKYGASIKDTKNPAKKPQAPSKNPFEEPSDDGKKEDEGEIEQPLPSIANTKRRYRTKAFNAPIQPPIQTRARKAEIAKDDEDGEEEHDDKKQKMWRPSRKTRAVKLSGSLAAQLAAANQNKSTKAAESKDEESAEDDGDVIPQTPAKPSAVPRASWFTTAPPLSAAFFSRQTTGEQAAKLSAKENEEEDDDDVPPTPADPPARQRASRFRASKSTRVIAPRQTRSQAAMNQKAQPTIEEEGSDFEETPPLAARGALPFPVESASEAEE</sequence>
<feature type="region of interest" description="Disordered" evidence="1">
    <location>
        <begin position="458"/>
        <end position="559"/>
    </location>
</feature>
<feature type="compositionally biased region" description="Basic and acidic residues" evidence="1">
    <location>
        <begin position="218"/>
        <end position="235"/>
    </location>
</feature>
<dbReference type="AlphaFoldDB" id="A0A6A6FUC4"/>
<evidence type="ECO:0000256" key="1">
    <source>
        <dbReference type="SAM" id="MobiDB-lite"/>
    </source>
</evidence>
<organism evidence="2 3">
    <name type="scientific">Cercospora zeae-maydis SCOH1-5</name>
    <dbReference type="NCBI Taxonomy" id="717836"/>
    <lineage>
        <taxon>Eukaryota</taxon>
        <taxon>Fungi</taxon>
        <taxon>Dikarya</taxon>
        <taxon>Ascomycota</taxon>
        <taxon>Pezizomycotina</taxon>
        <taxon>Dothideomycetes</taxon>
        <taxon>Dothideomycetidae</taxon>
        <taxon>Mycosphaerellales</taxon>
        <taxon>Mycosphaerellaceae</taxon>
        <taxon>Cercospora</taxon>
    </lineage>
</organism>
<evidence type="ECO:0000313" key="2">
    <source>
        <dbReference type="EMBL" id="KAF2217027.1"/>
    </source>
</evidence>
<feature type="compositionally biased region" description="Acidic residues" evidence="1">
    <location>
        <begin position="267"/>
        <end position="276"/>
    </location>
</feature>
<dbReference type="Proteomes" id="UP000799539">
    <property type="component" value="Unassembled WGS sequence"/>
</dbReference>
<feature type="compositionally biased region" description="Acidic residues" evidence="1">
    <location>
        <begin position="420"/>
        <end position="430"/>
    </location>
</feature>
<feature type="compositionally biased region" description="Low complexity" evidence="1">
    <location>
        <begin position="401"/>
        <end position="416"/>
    </location>
</feature>
<name>A0A6A6FUC4_9PEZI</name>
<protein>
    <submittedName>
        <fullName evidence="2">Uncharacterized protein</fullName>
    </submittedName>
</protein>